<organism evidence="2">
    <name type="scientific">metagenome</name>
    <dbReference type="NCBI Taxonomy" id="256318"/>
    <lineage>
        <taxon>unclassified sequences</taxon>
        <taxon>metagenomes</taxon>
    </lineage>
</organism>
<feature type="region of interest" description="Disordered" evidence="1">
    <location>
        <begin position="160"/>
        <end position="179"/>
    </location>
</feature>
<evidence type="ECO:0000313" key="2">
    <source>
        <dbReference type="EMBL" id="CUR54385.1"/>
    </source>
</evidence>
<name>A0A2P2BXA4_9ZZZZ</name>
<accession>A0A2P2BXA4</accession>
<dbReference type="EMBL" id="CZKA01000007">
    <property type="protein sequence ID" value="CUR54385.1"/>
    <property type="molecule type" value="Genomic_DNA"/>
</dbReference>
<sequence>MTAGHFRTIAGAAAGLLMLATVFAVPSPSWAAPPPNDNRADATVMVPSQSVTGTLVEATLELTADSSFCAGTDASVWYRFTAPASGAIVIQVDAAGDLDATVDLFRQVRSTLTFRDCRSTDAQGLATIDDDGLTPGATYALRIGRRTGSVADSFRLRVLVPTPPPQPPGRRLPDGGVRNSVNRLLNPGDAWRTRLRAGRTMRLSLRSDFCVPLEVYGPGTQSFDGDTERTLRCGGYALFTPTRTGRFYLVVRAGRSRDKQPYRLQVAPARRDDTTPGVFIPNHARVSGSVNGGIDFRDLFRFDVTRRSALTLSLSGDPTMTLVRDDGGVLARSDRIDRVVAAGRYYVAVEGSGSYVLKRDSRTITRATLTFNGRKRATIRPGSTASLTLRVRPAVRGASIITIERLDPIEGWQFLSERRPRVAGGRATVRFHPPSVGRYRAFGEFVGTRNAAPDATGVARLRVERRLAD</sequence>
<gene>
    <name evidence="2" type="ORF">NOCA2150127</name>
</gene>
<dbReference type="AlphaFoldDB" id="A0A2P2BXA4"/>
<evidence type="ECO:0000256" key="1">
    <source>
        <dbReference type="SAM" id="MobiDB-lite"/>
    </source>
</evidence>
<dbReference type="Gene3D" id="2.60.120.380">
    <property type="match status" value="2"/>
</dbReference>
<reference evidence="2" key="1">
    <citation type="submission" date="2015-08" db="EMBL/GenBank/DDBJ databases">
        <authorList>
            <person name="Babu N.S."/>
            <person name="Beckwith C.J."/>
            <person name="Beseler K.G."/>
            <person name="Brison A."/>
            <person name="Carone J.V."/>
            <person name="Caskin T.P."/>
            <person name="Diamond M."/>
            <person name="Durham M.E."/>
            <person name="Foxe J.M."/>
            <person name="Go M."/>
            <person name="Henderson B.A."/>
            <person name="Jones I.B."/>
            <person name="McGettigan J.A."/>
            <person name="Micheletti S.J."/>
            <person name="Nasrallah M.E."/>
            <person name="Ortiz D."/>
            <person name="Piller C.R."/>
            <person name="Privatt S.R."/>
            <person name="Schneider S.L."/>
            <person name="Sharp S."/>
            <person name="Smith T.C."/>
            <person name="Stanton J.D."/>
            <person name="Ullery H.E."/>
            <person name="Wilson R.J."/>
            <person name="Serrano M.G."/>
            <person name="Buck G."/>
            <person name="Lee V."/>
            <person name="Wang Y."/>
            <person name="Carvalho R."/>
            <person name="Voegtly L."/>
            <person name="Shi R."/>
            <person name="Duckworth R."/>
            <person name="Johnson A."/>
            <person name="Loviza R."/>
            <person name="Walstead R."/>
            <person name="Shah Z."/>
            <person name="Kiflezghi M."/>
            <person name="Wade K."/>
            <person name="Ball S.L."/>
            <person name="Bradley K.W."/>
            <person name="Asai D.J."/>
            <person name="Bowman C.A."/>
            <person name="Russell D.A."/>
            <person name="Pope W.H."/>
            <person name="Jacobs-Sera D."/>
            <person name="Hendrix R.W."/>
            <person name="Hatfull G.F."/>
        </authorList>
    </citation>
    <scope>NUCLEOTIDE SEQUENCE</scope>
</reference>
<protein>
    <recommendedName>
        <fullName evidence="3">Peptidase C-terminal archaeal/bacterial domain-containing protein</fullName>
    </recommendedName>
</protein>
<evidence type="ECO:0008006" key="3">
    <source>
        <dbReference type="Google" id="ProtNLM"/>
    </source>
</evidence>
<feature type="compositionally biased region" description="Pro residues" evidence="1">
    <location>
        <begin position="161"/>
        <end position="170"/>
    </location>
</feature>
<proteinExistence type="predicted"/>